<evidence type="ECO:0000313" key="2">
    <source>
        <dbReference type="Proteomes" id="UP000313645"/>
    </source>
</evidence>
<protein>
    <recommendedName>
        <fullName evidence="3">Flavodoxin-like domain-containing protein</fullName>
    </recommendedName>
</protein>
<reference evidence="1 2" key="1">
    <citation type="submission" date="2019-02" db="EMBL/GenBank/DDBJ databases">
        <title>Marinobacter halodurans sp. nov., a marine bacterium isolated from sea tidal flat.</title>
        <authorList>
            <person name="Yoo Y."/>
            <person name="Lee D.W."/>
            <person name="Kim B.S."/>
            <person name="Kim J.-J."/>
        </authorList>
    </citation>
    <scope>NUCLEOTIDE SEQUENCE [LARGE SCALE GENOMIC DNA]</scope>
    <source>
        <strain evidence="1 2">YJ-S3-2</strain>
    </source>
</reference>
<proteinExistence type="predicted"/>
<gene>
    <name evidence="1" type="ORF">EZI54_07320</name>
</gene>
<accession>A0ABY1ZR56</accession>
<sequence length="154" mass="16347">MAQLVVHFFSADPEQLHGGYAPFKSGVVNVIEAADWWILVPMTWFGATGSGPSKEAAIEDLRAKVLNAFDESHGPLILTITPLDESASPVGSNDIADNDYPIAAVQEVFADNQPEITGSLPSGPGVSCSEVIEYQEGVNKSASAGDQLSMFDHQ</sequence>
<dbReference type="RefSeq" id="WP_131480541.1">
    <property type="nucleotide sequence ID" value="NZ_SJDL01000008.1"/>
</dbReference>
<dbReference type="Proteomes" id="UP000313645">
    <property type="component" value="Unassembled WGS sequence"/>
</dbReference>
<dbReference type="EMBL" id="SJDL01000008">
    <property type="protein sequence ID" value="TBW57461.1"/>
    <property type="molecule type" value="Genomic_DNA"/>
</dbReference>
<organism evidence="1 2">
    <name type="scientific">Marinobacter halodurans</name>
    <dbReference type="NCBI Taxonomy" id="2528979"/>
    <lineage>
        <taxon>Bacteria</taxon>
        <taxon>Pseudomonadati</taxon>
        <taxon>Pseudomonadota</taxon>
        <taxon>Gammaproteobacteria</taxon>
        <taxon>Pseudomonadales</taxon>
        <taxon>Marinobacteraceae</taxon>
        <taxon>Marinobacter</taxon>
    </lineage>
</organism>
<evidence type="ECO:0008006" key="3">
    <source>
        <dbReference type="Google" id="ProtNLM"/>
    </source>
</evidence>
<comment type="caution">
    <text evidence="1">The sequence shown here is derived from an EMBL/GenBank/DDBJ whole genome shotgun (WGS) entry which is preliminary data.</text>
</comment>
<evidence type="ECO:0000313" key="1">
    <source>
        <dbReference type="EMBL" id="TBW57461.1"/>
    </source>
</evidence>
<name>A0ABY1ZR56_9GAMM</name>
<keyword evidence="2" id="KW-1185">Reference proteome</keyword>